<organism evidence="1 2">
    <name type="scientific">Candidozyma auris</name>
    <name type="common">Yeast</name>
    <name type="synonym">Candida auris</name>
    <dbReference type="NCBI Taxonomy" id="498019"/>
    <lineage>
        <taxon>Eukaryota</taxon>
        <taxon>Fungi</taxon>
        <taxon>Dikarya</taxon>
        <taxon>Ascomycota</taxon>
        <taxon>Saccharomycotina</taxon>
        <taxon>Pichiomycetes</taxon>
        <taxon>Metschnikowiaceae</taxon>
        <taxon>Candidozyma</taxon>
    </lineage>
</organism>
<name>A0A0L0NTZ7_CANAR</name>
<accession>A0A0L0NTZ7</accession>
<evidence type="ECO:0000313" key="1">
    <source>
        <dbReference type="EMBL" id="KND97474.1"/>
    </source>
</evidence>
<gene>
    <name evidence="1" type="ORF">QG37_05860</name>
</gene>
<proteinExistence type="predicted"/>
<dbReference type="VEuPathDB" id="FungiDB:QG37_05860"/>
<sequence length="72" mass="8458">MWMECNIVSSVERHFLSIQTTPNNLRCTEYLKLKIINRILLIQKLTMVIAMGTPHIKKASITRIFIQMRVVE</sequence>
<dbReference type="Proteomes" id="UP000037122">
    <property type="component" value="Unassembled WGS sequence"/>
</dbReference>
<dbReference type="AlphaFoldDB" id="A0A0L0NTZ7"/>
<evidence type="ECO:0000313" key="2">
    <source>
        <dbReference type="Proteomes" id="UP000037122"/>
    </source>
</evidence>
<reference evidence="2" key="1">
    <citation type="journal article" date="2015" name="BMC Genomics">
        <title>Draft genome of a commonly misdiagnosed multidrug resistant pathogen Candida auris.</title>
        <authorList>
            <person name="Chatterjee S."/>
            <person name="Alampalli S.V."/>
            <person name="Nageshan R.K."/>
            <person name="Chettiar S.T."/>
            <person name="Joshi S."/>
            <person name="Tatu U.S."/>
        </authorList>
    </citation>
    <scope>NUCLEOTIDE SEQUENCE [LARGE SCALE GENOMIC DNA]</scope>
    <source>
        <strain evidence="2">6684</strain>
    </source>
</reference>
<comment type="caution">
    <text evidence="1">The sequence shown here is derived from an EMBL/GenBank/DDBJ whole genome shotgun (WGS) entry which is preliminary data.</text>
</comment>
<protein>
    <submittedName>
        <fullName evidence="1">Uncharacterized protein</fullName>
    </submittedName>
</protein>
<dbReference type="EMBL" id="LGST01000041">
    <property type="protein sequence ID" value="KND97474.1"/>
    <property type="molecule type" value="Genomic_DNA"/>
</dbReference>